<reference evidence="2" key="1">
    <citation type="submission" date="2020-06" db="EMBL/GenBank/DDBJ databases">
        <title>Nostoc edaphicum CCNP1411 genome.</title>
        <authorList>
            <person name="Fidor A."/>
            <person name="Grabski M."/>
            <person name="Gawor J."/>
            <person name="Gromadka R."/>
            <person name="Wegrzyn G."/>
            <person name="Mazur-Marzec H."/>
        </authorList>
    </citation>
    <scope>NUCLEOTIDE SEQUENCE [LARGE SCALE GENOMIC DNA]</scope>
    <source>
        <strain evidence="2">CCNP1411</strain>
    </source>
</reference>
<proteinExistence type="predicted"/>
<evidence type="ECO:0000313" key="2">
    <source>
        <dbReference type="Proteomes" id="UP000514713"/>
    </source>
</evidence>
<evidence type="ECO:0000313" key="1">
    <source>
        <dbReference type="EMBL" id="QMS92200.1"/>
    </source>
</evidence>
<name>A0A7D7QS38_9NOSO</name>
<dbReference type="KEGG" id="ned:HUN01_33110"/>
<dbReference type="AlphaFoldDB" id="A0A7D7QS38"/>
<dbReference type="InterPro" id="IPR010350">
    <property type="entry name" value="Aim32/Apd1-like_bac"/>
</dbReference>
<sequence length="370" mass="42740">MKISRRDAEAQREKLSDCRYCSVVSQANGEDPIGTAGTVDEWLLVEVPRPWKAELWQEKPEFQPLLQVVERLASNPMRYFKGRLLAIAPDKAYTHSESVRVFYYQRPAQLFAQYTKQEYLLPLTQVALLAEALLFQPQNLPNFQTYRQPTDHIREILVCTHANYDLACGRFGYPFYQLLRQKYATESDSLRVWQTNHFGGHQFAPTLIDFPTGQLWGHLRADVLDCLIYRQGDVSQLRRFYRGWTGLGKFEQIAEREIWMQLGWDWLNYPKAGRVLAQDEGGVARSLLKGIFKRVPSPKLKFLVARWDEQATWAKVRIDYTNSNNSHRGAYEGTVKLTGTVTSKSKSGDDVPLITVNHYSIDDLLKIRNS</sequence>
<dbReference type="InterPro" id="IPR036249">
    <property type="entry name" value="Thioredoxin-like_sf"/>
</dbReference>
<dbReference type="Proteomes" id="UP000514713">
    <property type="component" value="Chromosome"/>
</dbReference>
<keyword evidence="2" id="KW-1185">Reference proteome</keyword>
<dbReference type="EMBL" id="CP054698">
    <property type="protein sequence ID" value="QMS92200.1"/>
    <property type="molecule type" value="Genomic_DNA"/>
</dbReference>
<protein>
    <submittedName>
        <fullName evidence="1">Sucrase ferredoxin</fullName>
    </submittedName>
</protein>
<dbReference type="SUPFAM" id="SSF52833">
    <property type="entry name" value="Thioredoxin-like"/>
    <property type="match status" value="1"/>
</dbReference>
<dbReference type="RefSeq" id="WP_181929711.1">
    <property type="nucleotide sequence ID" value="NZ_CP054698.1"/>
</dbReference>
<dbReference type="InterPro" id="IPR009737">
    <property type="entry name" value="Aim32/Apd1-like"/>
</dbReference>
<dbReference type="CDD" id="cd03062">
    <property type="entry name" value="TRX_Fd_Sucrase"/>
    <property type="match status" value="1"/>
</dbReference>
<dbReference type="Pfam" id="PF06999">
    <property type="entry name" value="Suc_Fer-like"/>
    <property type="match status" value="1"/>
</dbReference>
<gene>
    <name evidence="1" type="ORF">HUN01_33110</name>
</gene>
<organism evidence="1 2">
    <name type="scientific">Nostoc edaphicum CCNP1411</name>
    <dbReference type="NCBI Taxonomy" id="1472755"/>
    <lineage>
        <taxon>Bacteria</taxon>
        <taxon>Bacillati</taxon>
        <taxon>Cyanobacteriota</taxon>
        <taxon>Cyanophyceae</taxon>
        <taxon>Nostocales</taxon>
        <taxon>Nostocaceae</taxon>
        <taxon>Nostoc</taxon>
    </lineage>
</organism>
<accession>A0A7D7QS38</accession>
<dbReference type="PIRSF" id="PIRSF035042">
    <property type="entry name" value="UCP035042_thirdx"/>
    <property type="match status" value="1"/>
</dbReference>